<gene>
    <name evidence="1" type="ORF">BDN72DRAFT_865663</name>
</gene>
<evidence type="ECO:0000313" key="2">
    <source>
        <dbReference type="Proteomes" id="UP000308600"/>
    </source>
</evidence>
<feature type="non-terminal residue" evidence="1">
    <location>
        <position position="1"/>
    </location>
</feature>
<proteinExistence type="predicted"/>
<evidence type="ECO:0000313" key="1">
    <source>
        <dbReference type="EMBL" id="TFK58791.1"/>
    </source>
</evidence>
<dbReference type="Proteomes" id="UP000308600">
    <property type="component" value="Unassembled WGS sequence"/>
</dbReference>
<protein>
    <submittedName>
        <fullName evidence="1">Uncharacterized protein</fullName>
    </submittedName>
</protein>
<accession>A0ACD2ZZE1</accession>
<organism evidence="1 2">
    <name type="scientific">Pluteus cervinus</name>
    <dbReference type="NCBI Taxonomy" id="181527"/>
    <lineage>
        <taxon>Eukaryota</taxon>
        <taxon>Fungi</taxon>
        <taxon>Dikarya</taxon>
        <taxon>Basidiomycota</taxon>
        <taxon>Agaricomycotina</taxon>
        <taxon>Agaricomycetes</taxon>
        <taxon>Agaricomycetidae</taxon>
        <taxon>Agaricales</taxon>
        <taxon>Pluteineae</taxon>
        <taxon>Pluteaceae</taxon>
        <taxon>Pluteus</taxon>
    </lineage>
</organism>
<reference evidence="1 2" key="1">
    <citation type="journal article" date="2019" name="Nat. Ecol. Evol.">
        <title>Megaphylogeny resolves global patterns of mushroom evolution.</title>
        <authorList>
            <person name="Varga T."/>
            <person name="Krizsan K."/>
            <person name="Foldi C."/>
            <person name="Dima B."/>
            <person name="Sanchez-Garcia M."/>
            <person name="Sanchez-Ramirez S."/>
            <person name="Szollosi G.J."/>
            <person name="Szarkandi J.G."/>
            <person name="Papp V."/>
            <person name="Albert L."/>
            <person name="Andreopoulos W."/>
            <person name="Angelini C."/>
            <person name="Antonin V."/>
            <person name="Barry K.W."/>
            <person name="Bougher N.L."/>
            <person name="Buchanan P."/>
            <person name="Buyck B."/>
            <person name="Bense V."/>
            <person name="Catcheside P."/>
            <person name="Chovatia M."/>
            <person name="Cooper J."/>
            <person name="Damon W."/>
            <person name="Desjardin D."/>
            <person name="Finy P."/>
            <person name="Geml J."/>
            <person name="Haridas S."/>
            <person name="Hughes K."/>
            <person name="Justo A."/>
            <person name="Karasinski D."/>
            <person name="Kautmanova I."/>
            <person name="Kiss B."/>
            <person name="Kocsube S."/>
            <person name="Kotiranta H."/>
            <person name="LaButti K.M."/>
            <person name="Lechner B.E."/>
            <person name="Liimatainen K."/>
            <person name="Lipzen A."/>
            <person name="Lukacs Z."/>
            <person name="Mihaltcheva S."/>
            <person name="Morgado L.N."/>
            <person name="Niskanen T."/>
            <person name="Noordeloos M.E."/>
            <person name="Ohm R.A."/>
            <person name="Ortiz-Santana B."/>
            <person name="Ovrebo C."/>
            <person name="Racz N."/>
            <person name="Riley R."/>
            <person name="Savchenko A."/>
            <person name="Shiryaev A."/>
            <person name="Soop K."/>
            <person name="Spirin V."/>
            <person name="Szebenyi C."/>
            <person name="Tomsovsky M."/>
            <person name="Tulloss R.E."/>
            <person name="Uehling J."/>
            <person name="Grigoriev I.V."/>
            <person name="Vagvolgyi C."/>
            <person name="Papp T."/>
            <person name="Martin F.M."/>
            <person name="Miettinen O."/>
            <person name="Hibbett D.S."/>
            <person name="Nagy L.G."/>
        </authorList>
    </citation>
    <scope>NUCLEOTIDE SEQUENCE [LARGE SCALE GENOMIC DNA]</scope>
    <source>
        <strain evidence="1 2">NL-1719</strain>
    </source>
</reference>
<dbReference type="EMBL" id="ML209192">
    <property type="protein sequence ID" value="TFK58791.1"/>
    <property type="molecule type" value="Genomic_DNA"/>
</dbReference>
<name>A0ACD2ZZE1_9AGAR</name>
<sequence length="224" mass="24713">IGGEWGTEKLDALVKNAAQTSTGSVEKERVWIEREGRVAEASRERTRRQRQIGGRGFEHNYMARARVGVDPNLMIYERERVPLTGLTGSSIPDHVATPSSSSILYILNSESAQCNDNDNVKVMITTAAANSNVTIGIMKPSWMQHIDGIPYEDVISAHGVKQYFRVSYFVEGTCSFDGATSTASSASSTSNPYALLHVYTVDYHHSLHFQFAFDDDNTTSQPST</sequence>
<keyword evidence="2" id="KW-1185">Reference proteome</keyword>